<name>A0A8S1TY71_PAROT</name>
<gene>
    <name evidence="1" type="ORF">POCTA_138.1.T0340157</name>
</gene>
<dbReference type="AlphaFoldDB" id="A0A8S1TY71"/>
<sequence>MLNASKIQLKKYLKSTLQIHHQNSNECQMHVISASSALFNGFIQFMLGFQTQILQIQKKSLYSIFNEPN</sequence>
<accession>A0A8S1TY71</accession>
<comment type="caution">
    <text evidence="1">The sequence shown here is derived from an EMBL/GenBank/DDBJ whole genome shotgun (WGS) entry which is preliminary data.</text>
</comment>
<keyword evidence="2" id="KW-1185">Reference proteome</keyword>
<protein>
    <submittedName>
        <fullName evidence="1">Uncharacterized protein</fullName>
    </submittedName>
</protein>
<reference evidence="1" key="1">
    <citation type="submission" date="2021-01" db="EMBL/GenBank/DDBJ databases">
        <authorList>
            <consortium name="Genoscope - CEA"/>
            <person name="William W."/>
        </authorList>
    </citation>
    <scope>NUCLEOTIDE SEQUENCE</scope>
</reference>
<evidence type="ECO:0000313" key="1">
    <source>
        <dbReference type="EMBL" id="CAD8157785.1"/>
    </source>
</evidence>
<dbReference type="Proteomes" id="UP000683925">
    <property type="component" value="Unassembled WGS sequence"/>
</dbReference>
<evidence type="ECO:0000313" key="2">
    <source>
        <dbReference type="Proteomes" id="UP000683925"/>
    </source>
</evidence>
<proteinExistence type="predicted"/>
<organism evidence="1 2">
    <name type="scientific">Paramecium octaurelia</name>
    <dbReference type="NCBI Taxonomy" id="43137"/>
    <lineage>
        <taxon>Eukaryota</taxon>
        <taxon>Sar</taxon>
        <taxon>Alveolata</taxon>
        <taxon>Ciliophora</taxon>
        <taxon>Intramacronucleata</taxon>
        <taxon>Oligohymenophorea</taxon>
        <taxon>Peniculida</taxon>
        <taxon>Parameciidae</taxon>
        <taxon>Paramecium</taxon>
    </lineage>
</organism>
<dbReference type="EMBL" id="CAJJDP010000034">
    <property type="protein sequence ID" value="CAD8157785.1"/>
    <property type="molecule type" value="Genomic_DNA"/>
</dbReference>